<dbReference type="RefSeq" id="XP_028866152.1">
    <property type="nucleotide sequence ID" value="XM_029010319.1"/>
</dbReference>
<dbReference type="OrthoDB" id="2015434at2759"/>
<dbReference type="EMBL" id="BDSA01000001">
    <property type="protein sequence ID" value="GBE59909.1"/>
    <property type="molecule type" value="Genomic_DNA"/>
</dbReference>
<dbReference type="HAMAP" id="MF_00107">
    <property type="entry name" value="IspF"/>
    <property type="match status" value="1"/>
</dbReference>
<dbReference type="EC" id="4.6.1.12" evidence="4 8"/>
<dbReference type="PANTHER" id="PTHR43181:SF1">
    <property type="entry name" value="2-C-METHYL-D-ERYTHRITOL 2,4-CYCLODIPHOSPHATE SYNTHASE, CHLOROPLASTIC"/>
    <property type="match status" value="1"/>
</dbReference>
<protein>
    <recommendedName>
        <fullName evidence="4 8">2-C-methyl-D-erythritol 2,4-cyclodiphosphate synthase</fullName>
        <ecNumber evidence="4 8">4.6.1.12</ecNumber>
    </recommendedName>
</protein>
<comment type="pathway">
    <text evidence="3">Isoprenoid biosynthesis; isopentenyl diphosphate biosynthesis via DXP pathway; isopentenyl diphosphate from 1-deoxy-D-xylulose 5-phosphate: step 4/6.</text>
</comment>
<dbReference type="InterPro" id="IPR003526">
    <property type="entry name" value="MECDP_synthase"/>
</dbReference>
<dbReference type="InterPro" id="IPR020555">
    <property type="entry name" value="MECDP_synthase_CS"/>
</dbReference>
<evidence type="ECO:0000259" key="10">
    <source>
        <dbReference type="Pfam" id="PF02542"/>
    </source>
</evidence>
<evidence type="ECO:0000256" key="4">
    <source>
        <dbReference type="ARBA" id="ARBA00012579"/>
    </source>
</evidence>
<comment type="cofactor">
    <cofactor evidence="2">
        <name>a divalent metal cation</name>
        <dbReference type="ChEBI" id="CHEBI:60240"/>
    </cofactor>
</comment>
<dbReference type="Proteomes" id="UP000236319">
    <property type="component" value="Unassembled WGS sequence"/>
</dbReference>
<dbReference type="Gene3D" id="3.30.1330.50">
    <property type="entry name" value="2-C-methyl-D-erythritol 2,4-cyclodiphosphate synthase"/>
    <property type="match status" value="1"/>
</dbReference>
<dbReference type="Pfam" id="PF02542">
    <property type="entry name" value="YgbB"/>
    <property type="match status" value="1"/>
</dbReference>
<evidence type="ECO:0000313" key="11">
    <source>
        <dbReference type="EMBL" id="GBE59909.1"/>
    </source>
</evidence>
<keyword evidence="9" id="KW-0732">Signal</keyword>
<proteinExistence type="inferred from homology"/>
<feature type="signal peptide" evidence="9">
    <location>
        <begin position="1"/>
        <end position="20"/>
    </location>
</feature>
<evidence type="ECO:0000256" key="5">
    <source>
        <dbReference type="ARBA" id="ARBA00022723"/>
    </source>
</evidence>
<evidence type="ECO:0000256" key="6">
    <source>
        <dbReference type="ARBA" id="ARBA00023229"/>
    </source>
</evidence>
<organism evidence="11 12">
    <name type="scientific">Babesia ovata</name>
    <dbReference type="NCBI Taxonomy" id="189622"/>
    <lineage>
        <taxon>Eukaryota</taxon>
        <taxon>Sar</taxon>
        <taxon>Alveolata</taxon>
        <taxon>Apicomplexa</taxon>
        <taxon>Aconoidasida</taxon>
        <taxon>Piroplasmida</taxon>
        <taxon>Babesiidae</taxon>
        <taxon>Babesia</taxon>
    </lineage>
</organism>
<dbReference type="AlphaFoldDB" id="A0A2H6KAD0"/>
<dbReference type="GeneID" id="39873679"/>
<evidence type="ECO:0000256" key="9">
    <source>
        <dbReference type="SAM" id="SignalP"/>
    </source>
</evidence>
<dbReference type="CDD" id="cd00554">
    <property type="entry name" value="MECDP_synthase"/>
    <property type="match status" value="1"/>
</dbReference>
<keyword evidence="6 8" id="KW-0414">Isoprene biosynthesis</keyword>
<dbReference type="PANTHER" id="PTHR43181">
    <property type="entry name" value="2-C-METHYL-D-ERYTHRITOL 2,4-CYCLODIPHOSPHATE SYNTHASE, CHLOROPLASTIC"/>
    <property type="match status" value="1"/>
</dbReference>
<sequence length="221" mass="23386">MAAALLSHIIAIIIFHLCTSSNTVAFRLRPSQYAYADAIRELPAHALQSVSDASRATSQYRVGLGYDIHRLVGPNNGGKPFKLGGIDVEGSGVFVVGHSDGDAVLHAIADAVLGAVGRGDIGEHFSDLEAANGNLDSSVILHFALSEARNLGYRPCNVDVNIVLQRPRLGAELKRRITASIRELLGLGVCVNVKAKTNEGLDALGRGEAVACQSVVLLERI</sequence>
<comment type="catalytic activity">
    <reaction evidence="1 8">
        <text>4-CDP-2-C-methyl-D-erythritol 2-phosphate = 2-C-methyl-D-erythritol 2,4-cyclic diphosphate + CMP</text>
        <dbReference type="Rhea" id="RHEA:23864"/>
        <dbReference type="ChEBI" id="CHEBI:57919"/>
        <dbReference type="ChEBI" id="CHEBI:58483"/>
        <dbReference type="ChEBI" id="CHEBI:60377"/>
        <dbReference type="EC" id="4.6.1.12"/>
    </reaction>
</comment>
<dbReference type="NCBIfam" id="TIGR00151">
    <property type="entry name" value="ispF"/>
    <property type="match status" value="1"/>
</dbReference>
<dbReference type="PROSITE" id="PS01350">
    <property type="entry name" value="ISPF"/>
    <property type="match status" value="1"/>
</dbReference>
<dbReference type="GO" id="GO:0046872">
    <property type="term" value="F:metal ion binding"/>
    <property type="evidence" value="ECO:0007669"/>
    <property type="project" value="UniProtKB-KW"/>
</dbReference>
<comment type="similarity">
    <text evidence="8">Belongs to the IspF family.</text>
</comment>
<dbReference type="GO" id="GO:0008685">
    <property type="term" value="F:2-C-methyl-D-erythritol 2,4-cyclodiphosphate synthase activity"/>
    <property type="evidence" value="ECO:0007669"/>
    <property type="project" value="UniProtKB-EC"/>
</dbReference>
<dbReference type="UniPathway" id="UPA00056">
    <property type="reaction ID" value="UER00095"/>
</dbReference>
<dbReference type="VEuPathDB" id="PiroplasmaDB:BOVATA_014020"/>
<evidence type="ECO:0000256" key="7">
    <source>
        <dbReference type="ARBA" id="ARBA00023239"/>
    </source>
</evidence>
<keyword evidence="12" id="KW-1185">Reference proteome</keyword>
<feature type="chain" id="PRO_5014162295" description="2-C-methyl-D-erythritol 2,4-cyclodiphosphate synthase" evidence="9">
    <location>
        <begin position="21"/>
        <end position="221"/>
    </location>
</feature>
<accession>A0A2H6KAD0</accession>
<evidence type="ECO:0000256" key="1">
    <source>
        <dbReference type="ARBA" id="ARBA00000200"/>
    </source>
</evidence>
<reference evidence="11 12" key="1">
    <citation type="journal article" date="2017" name="BMC Genomics">
        <title>Whole-genome assembly of Babesia ovata and comparative genomics between closely related pathogens.</title>
        <authorList>
            <person name="Yamagishi J."/>
            <person name="Asada M."/>
            <person name="Hakimi H."/>
            <person name="Tanaka T.Q."/>
            <person name="Sugimoto C."/>
            <person name="Kawazu S."/>
        </authorList>
    </citation>
    <scope>NUCLEOTIDE SEQUENCE [LARGE SCALE GENOMIC DNA]</scope>
    <source>
        <strain evidence="11 12">Miyake</strain>
    </source>
</reference>
<evidence type="ECO:0000256" key="2">
    <source>
        <dbReference type="ARBA" id="ARBA00001968"/>
    </source>
</evidence>
<keyword evidence="7 8" id="KW-0456">Lyase</keyword>
<gene>
    <name evidence="11" type="ORF">BOVATA_014020</name>
</gene>
<dbReference type="InterPro" id="IPR036571">
    <property type="entry name" value="MECDP_synthase_sf"/>
</dbReference>
<evidence type="ECO:0000256" key="8">
    <source>
        <dbReference type="RuleBase" id="RU004395"/>
    </source>
</evidence>
<dbReference type="GO" id="GO:0016114">
    <property type="term" value="P:terpenoid biosynthetic process"/>
    <property type="evidence" value="ECO:0007669"/>
    <property type="project" value="InterPro"/>
</dbReference>
<feature type="domain" description="2-C-methyl-D-erythritol 2,4-cyclodiphosphate synthase" evidence="10">
    <location>
        <begin position="61"/>
        <end position="218"/>
    </location>
</feature>
<name>A0A2H6KAD0_9APIC</name>
<comment type="caution">
    <text evidence="11">The sequence shown here is derived from an EMBL/GenBank/DDBJ whole genome shotgun (WGS) entry which is preliminary data.</text>
</comment>
<dbReference type="GO" id="GO:0019288">
    <property type="term" value="P:isopentenyl diphosphate biosynthetic process, methylerythritol 4-phosphate pathway"/>
    <property type="evidence" value="ECO:0007669"/>
    <property type="project" value="UniProtKB-UniPathway"/>
</dbReference>
<dbReference type="SUPFAM" id="SSF69765">
    <property type="entry name" value="IpsF-like"/>
    <property type="match status" value="1"/>
</dbReference>
<evidence type="ECO:0000313" key="12">
    <source>
        <dbReference type="Proteomes" id="UP000236319"/>
    </source>
</evidence>
<keyword evidence="5" id="KW-0479">Metal-binding</keyword>
<evidence type="ECO:0000256" key="3">
    <source>
        <dbReference type="ARBA" id="ARBA00004709"/>
    </source>
</evidence>